<evidence type="ECO:0000313" key="7">
    <source>
        <dbReference type="EMBL" id="AEK62712.1"/>
    </source>
</evidence>
<evidence type="ECO:0000256" key="6">
    <source>
        <dbReference type="SAM" id="Phobius"/>
    </source>
</evidence>
<evidence type="ECO:0000313" key="8">
    <source>
        <dbReference type="Proteomes" id="UP000008392"/>
    </source>
</evidence>
<proteinExistence type="inferred from homology"/>
<reference evidence="8" key="6">
    <citation type="submission" date="2011-05" db="EMBL/GenBank/DDBJ databases">
        <title>Complete sequence of Collimonas fungivorans Ter331.</title>
        <authorList>
            <person name="Leveau J.H."/>
        </authorList>
    </citation>
    <scope>NUCLEOTIDE SEQUENCE [LARGE SCALE GENOMIC DNA]</scope>
    <source>
        <strain evidence="8">Ter331</strain>
    </source>
</reference>
<keyword evidence="8" id="KW-1185">Reference proteome</keyword>
<organism evidence="7 8">
    <name type="scientific">Collimonas fungivorans (strain Ter331)</name>
    <dbReference type="NCBI Taxonomy" id="1005048"/>
    <lineage>
        <taxon>Bacteria</taxon>
        <taxon>Pseudomonadati</taxon>
        <taxon>Pseudomonadota</taxon>
        <taxon>Betaproteobacteria</taxon>
        <taxon>Burkholderiales</taxon>
        <taxon>Oxalobacteraceae</taxon>
        <taxon>Collimonas</taxon>
    </lineage>
</organism>
<dbReference type="EMBL" id="CP002745">
    <property type="protein sequence ID" value="AEK62712.1"/>
    <property type="molecule type" value="Genomic_DNA"/>
</dbReference>
<dbReference type="KEGG" id="cfu:CFU_2886"/>
<reference evidence="7 8" key="2">
    <citation type="journal article" date="2006" name="J. Microbiol. Methods">
        <title>Genomic flank-sequencing of plasposon insertion sites for rapid identification of functional genes.</title>
        <authorList>
            <person name="Leveau J.H."/>
            <person name="Gerards S."/>
            <person name="Fritsche K."/>
            <person name="Zondag G."/>
            <person name="van Veen J.A."/>
        </authorList>
    </citation>
    <scope>NUCLEOTIDE SEQUENCE [LARGE SCALE GENOMIC DNA]</scope>
    <source>
        <strain evidence="7 8">Ter331</strain>
    </source>
</reference>
<dbReference type="AlphaFoldDB" id="G0A9T9"/>
<dbReference type="PANTHER" id="PTHR38099">
    <property type="entry name" value="LARGE RIBOSOMAL RNA SUBUNIT ACCUMULATION PROTEIN YCED"/>
    <property type="match status" value="1"/>
</dbReference>
<dbReference type="eggNOG" id="COG1399">
    <property type="taxonomic scope" value="Bacteria"/>
</dbReference>
<dbReference type="Proteomes" id="UP000008392">
    <property type="component" value="Chromosome"/>
</dbReference>
<reference evidence="7 8" key="3">
    <citation type="journal article" date="2008" name="FEMS Microbiol. Ecol.">
        <title>Identification and characterization of genes underlying chitinolysis in Collimonas fungivorans Ter331.</title>
        <authorList>
            <person name="Fritsche K."/>
            <person name="de Boer W."/>
            <person name="Gerards S."/>
            <person name="van den Berg M."/>
            <person name="van Veen J.A."/>
            <person name="Leveau J.H."/>
        </authorList>
    </citation>
    <scope>NUCLEOTIDE SEQUENCE [LARGE SCALE GENOMIC DNA]</scope>
    <source>
        <strain evidence="7 8">Ter331</strain>
    </source>
</reference>
<dbReference type="GO" id="GO:0042254">
    <property type="term" value="P:ribosome biogenesis"/>
    <property type="evidence" value="ECO:0007669"/>
    <property type="project" value="UniProtKB-KW"/>
</dbReference>
<reference evidence="7 8" key="4">
    <citation type="journal article" date="2010" name="Environ. Microbiol.">
        <title>The bacterial genus Collimonas: mycophagy, weathering and other adaptive solutions to life in oligotrophic soil environments.</title>
        <authorList>
            <person name="Leveau J.H."/>
            <person name="Uroz S."/>
            <person name="de Boer W."/>
        </authorList>
    </citation>
    <scope>NUCLEOTIDE SEQUENCE [LARGE SCALE GENOMIC DNA]</scope>
    <source>
        <strain evidence="7 8">Ter331</strain>
    </source>
</reference>
<keyword evidence="6" id="KW-0812">Transmembrane</keyword>
<evidence type="ECO:0000256" key="4">
    <source>
        <dbReference type="ARBA" id="ARBA00022517"/>
    </source>
</evidence>
<dbReference type="HOGENOM" id="CLU_094127_0_0_4"/>
<evidence type="ECO:0000256" key="3">
    <source>
        <dbReference type="ARBA" id="ARBA00015716"/>
    </source>
</evidence>
<evidence type="ECO:0000256" key="5">
    <source>
        <dbReference type="ARBA" id="ARBA00031841"/>
    </source>
</evidence>
<accession>G0A9T9</accession>
<dbReference type="STRING" id="1005048.CFU_2886"/>
<evidence type="ECO:0000256" key="1">
    <source>
        <dbReference type="ARBA" id="ARBA00002868"/>
    </source>
</evidence>
<sequence>MTNKGKGCYYRRFSGFGFLTMSAFVIDAFEYARHKERREGDTLVADLSRLSAETADRSGALHWVLAGGADQLGHPQLTLTVSGSTKIMCQRCLTSFAFDIDSESVLVLAKDEESADAIDALLDNDEIDVIVGTKTLNIVELVEDEALLALPLSPKHPVCPDQSALEGLKSAKKESPFAMLKNLKQQ</sequence>
<evidence type="ECO:0000256" key="2">
    <source>
        <dbReference type="ARBA" id="ARBA00010740"/>
    </source>
</evidence>
<dbReference type="Pfam" id="PF02620">
    <property type="entry name" value="YceD"/>
    <property type="match status" value="1"/>
</dbReference>
<protein>
    <recommendedName>
        <fullName evidence="3">Large ribosomal RNA subunit accumulation protein YceD</fullName>
    </recommendedName>
    <alternativeName>
        <fullName evidence="5">23S rRNA accumulation protein YceD</fullName>
    </alternativeName>
</protein>
<keyword evidence="6" id="KW-0472">Membrane</keyword>
<dbReference type="InterPro" id="IPR003772">
    <property type="entry name" value="YceD"/>
</dbReference>
<keyword evidence="6" id="KW-1133">Transmembrane helix</keyword>
<reference evidence="7 8" key="5">
    <citation type="journal article" date="2011" name="ISME J.">
        <title>Dual transcriptional profiling of a bacterial/fungal confrontation: Collimonas fungivorans versus Aspergillus niger.</title>
        <authorList>
            <person name="Mela F."/>
            <person name="Fritsche K."/>
            <person name="de Boer W."/>
            <person name="van Veen J.A."/>
            <person name="de Graaff L.H."/>
            <person name="van den Berg M."/>
            <person name="Leveau J.H."/>
        </authorList>
    </citation>
    <scope>NUCLEOTIDE SEQUENCE [LARGE SCALE GENOMIC DNA]</scope>
    <source>
        <strain evidence="7 8">Ter331</strain>
    </source>
</reference>
<keyword evidence="4" id="KW-0690">Ribosome biogenesis</keyword>
<feature type="transmembrane region" description="Helical" evidence="6">
    <location>
        <begin position="12"/>
        <end position="29"/>
    </location>
</feature>
<comment type="function">
    <text evidence="1">Plays a role in synthesis, processing and/or stability of 23S rRNA.</text>
</comment>
<dbReference type="InterPro" id="IPR039255">
    <property type="entry name" value="YceD_bac"/>
</dbReference>
<dbReference type="PANTHER" id="PTHR38099:SF1">
    <property type="entry name" value="LARGE RIBOSOMAL RNA SUBUNIT ACCUMULATION PROTEIN YCED"/>
    <property type="match status" value="1"/>
</dbReference>
<name>G0A9T9_COLFT</name>
<gene>
    <name evidence="7" type="ordered locus">CFU_2886</name>
</gene>
<comment type="similarity">
    <text evidence="2">Belongs to the DUF177 domain family.</text>
</comment>
<dbReference type="GO" id="GO:0005829">
    <property type="term" value="C:cytosol"/>
    <property type="evidence" value="ECO:0007669"/>
    <property type="project" value="TreeGrafter"/>
</dbReference>
<reference evidence="7 8" key="1">
    <citation type="journal article" date="2004" name="Environ. Microbiol.">
        <title>Phylogeny-function analysis of (meta)genomic libraries: screening for expression of ribosomal RNA genes by large-insert library fluorescent in situ hybridization (LIL-FISH).</title>
        <authorList>
            <person name="Leveau J.H."/>
            <person name="Gerards S."/>
            <person name="de Boer W."/>
            <person name="van Veen J.A."/>
        </authorList>
    </citation>
    <scope>NUCLEOTIDE SEQUENCE [LARGE SCALE GENOMIC DNA]</scope>
    <source>
        <strain evidence="7 8">Ter331</strain>
    </source>
</reference>